<name>B4PLJ2_DROYA</name>
<evidence type="ECO:0000256" key="6">
    <source>
        <dbReference type="ARBA" id="ARBA00023274"/>
    </source>
</evidence>
<dbReference type="SUPFAM" id="SSF143034">
    <property type="entry name" value="L35p-like"/>
    <property type="match status" value="1"/>
</dbReference>
<accession>B4PLJ2</accession>
<evidence type="ECO:0000313" key="9">
    <source>
        <dbReference type="EMBL" id="EDW97941.1"/>
    </source>
</evidence>
<proteinExistence type="inferred from homology"/>
<evidence type="ECO:0000256" key="5">
    <source>
        <dbReference type="ARBA" id="ARBA00023128"/>
    </source>
</evidence>
<dbReference type="PANTHER" id="PTHR15909">
    <property type="entry name" value="39S RIBOSOMAL PROTEIN L35, MITOCHONDRIAL"/>
    <property type="match status" value="1"/>
</dbReference>
<gene>
    <name evidence="9" type="primary">Dyak\GE10261</name>
    <name evidence="9" type="synonym">dyak_GLEANR_10201</name>
    <name evidence="9" type="synonym">GE10261</name>
    <name evidence="9" type="ORF">Dyak_GE10261</name>
</gene>
<comment type="subcellular location">
    <subcellularLocation>
        <location evidence="1">Mitochondrion</location>
    </subcellularLocation>
</comment>
<dbReference type="OrthoDB" id="5847109at2759"/>
<evidence type="ECO:0000256" key="1">
    <source>
        <dbReference type="ARBA" id="ARBA00004173"/>
    </source>
</evidence>
<dbReference type="GO" id="GO:1990904">
    <property type="term" value="C:ribonucleoprotein complex"/>
    <property type="evidence" value="ECO:0007669"/>
    <property type="project" value="UniProtKB-KW"/>
</dbReference>
<dbReference type="eggNOG" id="KOG4316">
    <property type="taxonomic scope" value="Eukaryota"/>
</dbReference>
<dbReference type="GO" id="GO:0005739">
    <property type="term" value="C:mitochondrion"/>
    <property type="evidence" value="ECO:0007669"/>
    <property type="project" value="UniProtKB-SubCell"/>
</dbReference>
<reference evidence="9 10" key="2">
    <citation type="journal article" date="2007" name="PLoS Biol.">
        <title>Principles of genome evolution in the Drosophila melanogaster species group.</title>
        <authorList>
            <person name="Ranz J.M."/>
            <person name="Maurin D."/>
            <person name="Chan Y.S."/>
            <person name="von Grotthuss M."/>
            <person name="Hillier L.W."/>
            <person name="Roote J."/>
            <person name="Ashburner M."/>
            <person name="Bergman C.M."/>
        </authorList>
    </citation>
    <scope>NUCLEOTIDE SEQUENCE [LARGE SCALE GENOMIC DNA]</scope>
    <source>
        <strain evidence="10">Tai18E2 / Tucson 14021-0261.01</strain>
    </source>
</reference>
<keyword evidence="5" id="KW-0496">Mitochondrion</keyword>
<evidence type="ECO:0000313" key="10">
    <source>
        <dbReference type="Proteomes" id="UP000002282"/>
    </source>
</evidence>
<organism evidence="9 10">
    <name type="scientific">Drosophila yakuba</name>
    <name type="common">Fruit fly</name>
    <dbReference type="NCBI Taxonomy" id="7245"/>
    <lineage>
        <taxon>Eukaryota</taxon>
        <taxon>Metazoa</taxon>
        <taxon>Ecdysozoa</taxon>
        <taxon>Arthropoda</taxon>
        <taxon>Hexapoda</taxon>
        <taxon>Insecta</taxon>
        <taxon>Pterygota</taxon>
        <taxon>Neoptera</taxon>
        <taxon>Endopterygota</taxon>
        <taxon>Diptera</taxon>
        <taxon>Brachycera</taxon>
        <taxon>Muscomorpha</taxon>
        <taxon>Ephydroidea</taxon>
        <taxon>Drosophilidae</taxon>
        <taxon>Drosophila</taxon>
        <taxon>Sophophora</taxon>
    </lineage>
</organism>
<evidence type="ECO:0000256" key="8">
    <source>
        <dbReference type="ARBA" id="ARBA00035418"/>
    </source>
</evidence>
<dbReference type="InterPro" id="IPR021137">
    <property type="entry name" value="Ribosomal_bL35-like"/>
</dbReference>
<dbReference type="OMA" id="DPYKPYH"/>
<comment type="similarity">
    <text evidence="2">Belongs to the bacterial ribosomal protein bL35 family.</text>
</comment>
<dbReference type="SMR" id="B4PLJ2"/>
<dbReference type="GO" id="GO:0005840">
    <property type="term" value="C:ribosome"/>
    <property type="evidence" value="ECO:0007669"/>
    <property type="project" value="UniProtKB-KW"/>
</dbReference>
<evidence type="ECO:0000256" key="7">
    <source>
        <dbReference type="ARBA" id="ARBA00035273"/>
    </source>
</evidence>
<keyword evidence="6" id="KW-0687">Ribonucleoprotein</keyword>
<dbReference type="Proteomes" id="UP000002282">
    <property type="component" value="Chromosome 3R"/>
</dbReference>
<keyword evidence="4" id="KW-0689">Ribosomal protein</keyword>
<keyword evidence="3" id="KW-0809">Transit peptide</keyword>
<reference evidence="9 10" key="1">
    <citation type="journal article" date="2007" name="Nature">
        <title>Evolution of genes and genomes on the Drosophila phylogeny.</title>
        <authorList>
            <consortium name="Drosophila 12 Genomes Consortium"/>
            <person name="Clark A.G."/>
            <person name="Eisen M.B."/>
            <person name="Smith D.R."/>
            <person name="Bergman C.M."/>
            <person name="Oliver B."/>
            <person name="Markow T.A."/>
            <person name="Kaufman T.C."/>
            <person name="Kellis M."/>
            <person name="Gelbart W."/>
            <person name="Iyer V.N."/>
            <person name="Pollard D.A."/>
            <person name="Sackton T.B."/>
            <person name="Larracuente A.M."/>
            <person name="Singh N.D."/>
            <person name="Abad J.P."/>
            <person name="Abt D.N."/>
            <person name="Adryan B."/>
            <person name="Aguade M."/>
            <person name="Akashi H."/>
            <person name="Anderson W.W."/>
            <person name="Aquadro C.F."/>
            <person name="Ardell D.H."/>
            <person name="Arguello R."/>
            <person name="Artieri C.G."/>
            <person name="Barbash D.A."/>
            <person name="Barker D."/>
            <person name="Barsanti P."/>
            <person name="Batterham P."/>
            <person name="Batzoglou S."/>
            <person name="Begun D."/>
            <person name="Bhutkar A."/>
            <person name="Blanco E."/>
            <person name="Bosak S.A."/>
            <person name="Bradley R.K."/>
            <person name="Brand A.D."/>
            <person name="Brent M.R."/>
            <person name="Brooks A.N."/>
            <person name="Brown R.H."/>
            <person name="Butlin R.K."/>
            <person name="Caggese C."/>
            <person name="Calvi B.R."/>
            <person name="Bernardo de Carvalho A."/>
            <person name="Caspi A."/>
            <person name="Castrezana S."/>
            <person name="Celniker S.E."/>
            <person name="Chang J.L."/>
            <person name="Chapple C."/>
            <person name="Chatterji S."/>
            <person name="Chinwalla A."/>
            <person name="Civetta A."/>
            <person name="Clifton S.W."/>
            <person name="Comeron J.M."/>
            <person name="Costello J.C."/>
            <person name="Coyne J.A."/>
            <person name="Daub J."/>
            <person name="David R.G."/>
            <person name="Delcher A.L."/>
            <person name="Delehaunty K."/>
            <person name="Do C.B."/>
            <person name="Ebling H."/>
            <person name="Edwards K."/>
            <person name="Eickbush T."/>
            <person name="Evans J.D."/>
            <person name="Filipski A."/>
            <person name="Findeiss S."/>
            <person name="Freyhult E."/>
            <person name="Fulton L."/>
            <person name="Fulton R."/>
            <person name="Garcia A.C."/>
            <person name="Gardiner A."/>
            <person name="Garfield D.A."/>
            <person name="Garvin B.E."/>
            <person name="Gibson G."/>
            <person name="Gilbert D."/>
            <person name="Gnerre S."/>
            <person name="Godfrey J."/>
            <person name="Good R."/>
            <person name="Gotea V."/>
            <person name="Gravely B."/>
            <person name="Greenberg A.J."/>
            <person name="Griffiths-Jones S."/>
            <person name="Gross S."/>
            <person name="Guigo R."/>
            <person name="Gustafson E.A."/>
            <person name="Haerty W."/>
            <person name="Hahn M.W."/>
            <person name="Halligan D.L."/>
            <person name="Halpern A.L."/>
            <person name="Halter G.M."/>
            <person name="Han M.V."/>
            <person name="Heger A."/>
            <person name="Hillier L."/>
            <person name="Hinrichs A.S."/>
            <person name="Holmes I."/>
            <person name="Hoskins R.A."/>
            <person name="Hubisz M.J."/>
            <person name="Hultmark D."/>
            <person name="Huntley M.A."/>
            <person name="Jaffe D.B."/>
            <person name="Jagadeeshan S."/>
            <person name="Jeck W.R."/>
            <person name="Johnson J."/>
            <person name="Jones C.D."/>
            <person name="Jordan W.C."/>
            <person name="Karpen G.H."/>
            <person name="Kataoka E."/>
            <person name="Keightley P.D."/>
            <person name="Kheradpour P."/>
            <person name="Kirkness E.F."/>
            <person name="Koerich L.B."/>
            <person name="Kristiansen K."/>
            <person name="Kudrna D."/>
            <person name="Kulathinal R.J."/>
            <person name="Kumar S."/>
            <person name="Kwok R."/>
            <person name="Lander E."/>
            <person name="Langley C.H."/>
            <person name="Lapoint R."/>
            <person name="Lazzaro B.P."/>
            <person name="Lee S.J."/>
            <person name="Levesque L."/>
            <person name="Li R."/>
            <person name="Lin C.F."/>
            <person name="Lin M.F."/>
            <person name="Lindblad-Toh K."/>
            <person name="Llopart A."/>
            <person name="Long M."/>
            <person name="Low L."/>
            <person name="Lozovsky E."/>
            <person name="Lu J."/>
            <person name="Luo M."/>
            <person name="Machado C.A."/>
            <person name="Makalowski W."/>
            <person name="Marzo M."/>
            <person name="Matsuda M."/>
            <person name="Matzkin L."/>
            <person name="McAllister B."/>
            <person name="McBride C.S."/>
            <person name="McKernan B."/>
            <person name="McKernan K."/>
            <person name="Mendez-Lago M."/>
            <person name="Minx P."/>
            <person name="Mollenhauer M.U."/>
            <person name="Montooth K."/>
            <person name="Mount S.M."/>
            <person name="Mu X."/>
            <person name="Myers E."/>
            <person name="Negre B."/>
            <person name="Newfeld S."/>
            <person name="Nielsen R."/>
            <person name="Noor M.A."/>
            <person name="O'Grady P."/>
            <person name="Pachter L."/>
            <person name="Papaceit M."/>
            <person name="Parisi M.J."/>
            <person name="Parisi M."/>
            <person name="Parts L."/>
            <person name="Pedersen J.S."/>
            <person name="Pesole G."/>
            <person name="Phillippy A.M."/>
            <person name="Ponting C.P."/>
            <person name="Pop M."/>
            <person name="Porcelli D."/>
            <person name="Powell J.R."/>
            <person name="Prohaska S."/>
            <person name="Pruitt K."/>
            <person name="Puig M."/>
            <person name="Quesneville H."/>
            <person name="Ram K.R."/>
            <person name="Rand D."/>
            <person name="Rasmussen M.D."/>
            <person name="Reed L.K."/>
            <person name="Reenan R."/>
            <person name="Reily A."/>
            <person name="Remington K.A."/>
            <person name="Rieger T.T."/>
            <person name="Ritchie M.G."/>
            <person name="Robin C."/>
            <person name="Rogers Y.H."/>
            <person name="Rohde C."/>
            <person name="Rozas J."/>
            <person name="Rubenfield M.J."/>
            <person name="Ruiz A."/>
            <person name="Russo S."/>
            <person name="Salzberg S.L."/>
            <person name="Sanchez-Gracia A."/>
            <person name="Saranga D.J."/>
            <person name="Sato H."/>
            <person name="Schaeffer S.W."/>
            <person name="Schatz M.C."/>
            <person name="Schlenke T."/>
            <person name="Schwartz R."/>
            <person name="Segarra C."/>
            <person name="Singh R.S."/>
            <person name="Sirot L."/>
            <person name="Sirota M."/>
            <person name="Sisneros N.B."/>
            <person name="Smith C.D."/>
            <person name="Smith T.F."/>
            <person name="Spieth J."/>
            <person name="Stage D.E."/>
            <person name="Stark A."/>
            <person name="Stephan W."/>
            <person name="Strausberg R.L."/>
            <person name="Strempel S."/>
            <person name="Sturgill D."/>
            <person name="Sutton G."/>
            <person name="Sutton G.G."/>
            <person name="Tao W."/>
            <person name="Teichmann S."/>
            <person name="Tobari Y.N."/>
            <person name="Tomimura Y."/>
            <person name="Tsolas J.M."/>
            <person name="Valente V.L."/>
            <person name="Venter E."/>
            <person name="Venter J.C."/>
            <person name="Vicario S."/>
            <person name="Vieira F.G."/>
            <person name="Vilella A.J."/>
            <person name="Villasante A."/>
            <person name="Walenz B."/>
            <person name="Wang J."/>
            <person name="Wasserman M."/>
            <person name="Watts T."/>
            <person name="Wilson D."/>
            <person name="Wilson R.K."/>
            <person name="Wing R.A."/>
            <person name="Wolfner M.F."/>
            <person name="Wong A."/>
            <person name="Wong G.K."/>
            <person name="Wu C.I."/>
            <person name="Wu G."/>
            <person name="Yamamoto D."/>
            <person name="Yang H.P."/>
            <person name="Yang S.P."/>
            <person name="Yorke J.A."/>
            <person name="Yoshida K."/>
            <person name="Zdobnov E."/>
            <person name="Zhang P."/>
            <person name="Zhang Y."/>
            <person name="Zimin A.V."/>
            <person name="Baldwin J."/>
            <person name="Abdouelleil A."/>
            <person name="Abdulkadir J."/>
            <person name="Abebe A."/>
            <person name="Abera B."/>
            <person name="Abreu J."/>
            <person name="Acer S.C."/>
            <person name="Aftuck L."/>
            <person name="Alexander A."/>
            <person name="An P."/>
            <person name="Anderson E."/>
            <person name="Anderson S."/>
            <person name="Arachi H."/>
            <person name="Azer M."/>
            <person name="Bachantsang P."/>
            <person name="Barry A."/>
            <person name="Bayul T."/>
            <person name="Berlin A."/>
            <person name="Bessette D."/>
            <person name="Bloom T."/>
            <person name="Blye J."/>
            <person name="Boguslavskiy L."/>
            <person name="Bonnet C."/>
            <person name="Boukhgalter B."/>
            <person name="Bourzgui I."/>
            <person name="Brown A."/>
            <person name="Cahill P."/>
            <person name="Channer S."/>
            <person name="Cheshatsang Y."/>
            <person name="Chuda L."/>
            <person name="Citroen M."/>
            <person name="Collymore A."/>
            <person name="Cooke P."/>
            <person name="Costello M."/>
            <person name="D'Aco K."/>
            <person name="Daza R."/>
            <person name="De Haan G."/>
            <person name="DeGray S."/>
            <person name="DeMaso C."/>
            <person name="Dhargay N."/>
            <person name="Dooley K."/>
            <person name="Dooley E."/>
            <person name="Doricent M."/>
            <person name="Dorje P."/>
            <person name="Dorjee K."/>
            <person name="Dupes A."/>
            <person name="Elong R."/>
            <person name="Falk J."/>
            <person name="Farina A."/>
            <person name="Faro S."/>
            <person name="Ferguson D."/>
            <person name="Fisher S."/>
            <person name="Foley C.D."/>
            <person name="Franke A."/>
            <person name="Friedrich D."/>
            <person name="Gadbois L."/>
            <person name="Gearin G."/>
            <person name="Gearin C.R."/>
            <person name="Giannoukos G."/>
            <person name="Goode T."/>
            <person name="Graham J."/>
            <person name="Grandbois E."/>
            <person name="Grewal S."/>
            <person name="Gyaltsen K."/>
            <person name="Hafez N."/>
            <person name="Hagos B."/>
            <person name="Hall J."/>
            <person name="Henson C."/>
            <person name="Hollinger A."/>
            <person name="Honan T."/>
            <person name="Huard M.D."/>
            <person name="Hughes L."/>
            <person name="Hurhula B."/>
            <person name="Husby M.E."/>
            <person name="Kamat A."/>
            <person name="Kanga B."/>
            <person name="Kashin S."/>
            <person name="Khazanovich D."/>
            <person name="Kisner P."/>
            <person name="Lance K."/>
            <person name="Lara M."/>
            <person name="Lee W."/>
            <person name="Lennon N."/>
            <person name="Letendre F."/>
            <person name="LeVine R."/>
            <person name="Lipovsky A."/>
            <person name="Liu X."/>
            <person name="Liu J."/>
            <person name="Liu S."/>
            <person name="Lokyitsang T."/>
            <person name="Lokyitsang Y."/>
            <person name="Lubonja R."/>
            <person name="Lui A."/>
            <person name="MacDonald P."/>
            <person name="Magnisalis V."/>
            <person name="Maru K."/>
            <person name="Matthews C."/>
            <person name="McCusker W."/>
            <person name="McDonough S."/>
            <person name="Mehta T."/>
            <person name="Meldrim J."/>
            <person name="Meneus L."/>
            <person name="Mihai O."/>
            <person name="Mihalev A."/>
            <person name="Mihova T."/>
            <person name="Mittelman R."/>
            <person name="Mlenga V."/>
            <person name="Montmayeur A."/>
            <person name="Mulrain L."/>
            <person name="Navidi A."/>
            <person name="Naylor J."/>
            <person name="Negash T."/>
            <person name="Nguyen T."/>
            <person name="Nguyen N."/>
            <person name="Nicol R."/>
            <person name="Norbu C."/>
            <person name="Norbu N."/>
            <person name="Novod N."/>
            <person name="O'Neill B."/>
            <person name="Osman S."/>
            <person name="Markiewicz E."/>
            <person name="Oyono O.L."/>
            <person name="Patti C."/>
            <person name="Phunkhang P."/>
            <person name="Pierre F."/>
            <person name="Priest M."/>
            <person name="Raghuraman S."/>
            <person name="Rege F."/>
            <person name="Reyes R."/>
            <person name="Rise C."/>
            <person name="Rogov P."/>
            <person name="Ross K."/>
            <person name="Ryan E."/>
            <person name="Settipalli S."/>
            <person name="Shea T."/>
            <person name="Sherpa N."/>
            <person name="Shi L."/>
            <person name="Shih D."/>
            <person name="Sparrow T."/>
            <person name="Spaulding J."/>
            <person name="Stalker J."/>
            <person name="Stange-Thomann N."/>
            <person name="Stavropoulos S."/>
            <person name="Stone C."/>
            <person name="Strader C."/>
            <person name="Tesfaye S."/>
            <person name="Thomson T."/>
            <person name="Thoulutsang Y."/>
            <person name="Thoulutsang D."/>
            <person name="Topham K."/>
            <person name="Topping I."/>
            <person name="Tsamla T."/>
            <person name="Vassiliev H."/>
            <person name="Vo A."/>
            <person name="Wangchuk T."/>
            <person name="Wangdi T."/>
            <person name="Weiand M."/>
            <person name="Wilkinson J."/>
            <person name="Wilson A."/>
            <person name="Yadav S."/>
            <person name="Young G."/>
            <person name="Yu Q."/>
            <person name="Zembek L."/>
            <person name="Zhong D."/>
            <person name="Zimmer A."/>
            <person name="Zwirko Z."/>
            <person name="Jaffe D.B."/>
            <person name="Alvarez P."/>
            <person name="Brockman W."/>
            <person name="Butler J."/>
            <person name="Chin C."/>
            <person name="Gnerre S."/>
            <person name="Grabherr M."/>
            <person name="Kleber M."/>
            <person name="Mauceli E."/>
            <person name="MacCallum I."/>
        </authorList>
    </citation>
    <scope>NUCLEOTIDE SEQUENCE [LARGE SCALE GENOMIC DNA]</scope>
    <source>
        <strain evidence="10">Tai18E2 / Tucson 14021-0261.01</strain>
    </source>
</reference>
<dbReference type="GO" id="GO:0003735">
    <property type="term" value="F:structural constituent of ribosome"/>
    <property type="evidence" value="ECO:0007669"/>
    <property type="project" value="InterPro"/>
</dbReference>
<dbReference type="GO" id="GO:0006412">
    <property type="term" value="P:translation"/>
    <property type="evidence" value="ECO:0007669"/>
    <property type="project" value="InterPro"/>
</dbReference>
<protein>
    <recommendedName>
        <fullName evidence="7">Large ribosomal subunit protein bL35m</fullName>
    </recommendedName>
    <alternativeName>
        <fullName evidence="8">39S ribosomal protein L35, mitochondrial</fullName>
    </alternativeName>
</protein>
<dbReference type="AlphaFoldDB" id="B4PLJ2"/>
<dbReference type="InterPro" id="IPR037229">
    <property type="entry name" value="Ribosomal_bL35_sf"/>
</dbReference>
<dbReference type="Pfam" id="PF01632">
    <property type="entry name" value="Ribosomal_L35p"/>
    <property type="match status" value="1"/>
</dbReference>
<evidence type="ECO:0000256" key="3">
    <source>
        <dbReference type="ARBA" id="ARBA00022946"/>
    </source>
</evidence>
<dbReference type="PhylomeDB" id="B4PLJ2"/>
<sequence length="180" mass="20797">MLRTFVTSALRSVCRQSPAASSLIPLVQRTQRATLMTLSRPSLLPTPSLASPAHHQLLQLQLPGVLTATGSPSNTRNVTKFSLVKGKRKTVKAVLKRFKRLDWGAWIRTHSGRQKKLFKKSSALRRRLKQHVFTNATQSWLLDKMVTNYWRRPKYFINDPYKPYHSRNEYYATQSKTFKV</sequence>
<evidence type="ECO:0000256" key="4">
    <source>
        <dbReference type="ARBA" id="ARBA00022980"/>
    </source>
</evidence>
<dbReference type="KEGG" id="dya:Dyak_GE10261"/>
<dbReference type="HOGENOM" id="CLU_123951_1_0_1"/>
<dbReference type="Gene3D" id="4.10.410.60">
    <property type="match status" value="1"/>
</dbReference>
<keyword evidence="10" id="KW-1185">Reference proteome</keyword>
<evidence type="ECO:0000256" key="2">
    <source>
        <dbReference type="ARBA" id="ARBA00006598"/>
    </source>
</evidence>
<dbReference type="InterPro" id="IPR019338">
    <property type="entry name" value="Ribosomal_bL35m"/>
</dbReference>
<dbReference type="PANTHER" id="PTHR15909:SF0">
    <property type="entry name" value="LARGE RIBOSOMAL SUBUNIT PROTEIN BL35M"/>
    <property type="match status" value="1"/>
</dbReference>
<dbReference type="EMBL" id="CM000160">
    <property type="protein sequence ID" value="EDW97941.1"/>
    <property type="molecule type" value="Genomic_DNA"/>
</dbReference>